<dbReference type="InterPro" id="IPR029063">
    <property type="entry name" value="SAM-dependent_MTases_sf"/>
</dbReference>
<dbReference type="Proteomes" id="UP000789595">
    <property type="component" value="Unassembled WGS sequence"/>
</dbReference>
<dbReference type="PANTHER" id="PTHR43591">
    <property type="entry name" value="METHYLTRANSFERASE"/>
    <property type="match status" value="1"/>
</dbReference>
<dbReference type="SUPFAM" id="SSF53335">
    <property type="entry name" value="S-adenosyl-L-methionine-dependent methyltransferases"/>
    <property type="match status" value="1"/>
</dbReference>
<keyword evidence="3" id="KW-1185">Reference proteome</keyword>
<feature type="domain" description="Methyltransferase" evidence="1">
    <location>
        <begin position="65"/>
        <end position="159"/>
    </location>
</feature>
<protein>
    <recommendedName>
        <fullName evidence="1">Methyltransferase domain-containing protein</fullName>
    </recommendedName>
</protein>
<evidence type="ECO:0000313" key="3">
    <source>
        <dbReference type="Proteomes" id="UP000789595"/>
    </source>
</evidence>
<dbReference type="OrthoDB" id="2013972at2759"/>
<dbReference type="GO" id="GO:0008168">
    <property type="term" value="F:methyltransferase activity"/>
    <property type="evidence" value="ECO:0007669"/>
    <property type="project" value="TreeGrafter"/>
</dbReference>
<proteinExistence type="predicted"/>
<evidence type="ECO:0000313" key="2">
    <source>
        <dbReference type="EMBL" id="CAH0367353.1"/>
    </source>
</evidence>
<gene>
    <name evidence="2" type="ORF">PECAL_2P03690</name>
</gene>
<dbReference type="PANTHER" id="PTHR43591:SF24">
    <property type="entry name" value="2-METHOXY-6-POLYPRENYL-1,4-BENZOQUINOL METHYLASE, MITOCHONDRIAL"/>
    <property type="match status" value="1"/>
</dbReference>
<dbReference type="CDD" id="cd02440">
    <property type="entry name" value="AdoMet_MTases"/>
    <property type="match status" value="1"/>
</dbReference>
<dbReference type="AlphaFoldDB" id="A0A8J2SCX4"/>
<dbReference type="EMBL" id="CAKKNE010000002">
    <property type="protein sequence ID" value="CAH0367353.1"/>
    <property type="molecule type" value="Genomic_DNA"/>
</dbReference>
<dbReference type="InterPro" id="IPR041698">
    <property type="entry name" value="Methyltransf_25"/>
</dbReference>
<sequence>MLLLRAARGARALSTRALSTAPQFDEAMAKAYNIVAENHRHKDGPWSRMRDKVVDAVAGRSGCTILDLASGPGEPAATVAEALPDAVVLATDVADAMVAAATNATSHLSNVKVQLADAQNLEGMSDASFDVVTCCYGYMFPTEKETALAETLRVLKPGGTLVATTWDILYMMPLARDVMTDVLGKEPPTPDLNPMSLAEEGLFRSLVEGAGFVSVEQATSTYPFDLGTDRYMQFRCGTLPLKQKFDELDCWAQAESAFWEHVPKYASVENGALVMPGNTFRLTTARKP</sequence>
<accession>A0A8J2SCX4</accession>
<name>A0A8J2SCX4_9STRA</name>
<organism evidence="2 3">
    <name type="scientific">Pelagomonas calceolata</name>
    <dbReference type="NCBI Taxonomy" id="35677"/>
    <lineage>
        <taxon>Eukaryota</taxon>
        <taxon>Sar</taxon>
        <taxon>Stramenopiles</taxon>
        <taxon>Ochrophyta</taxon>
        <taxon>Pelagophyceae</taxon>
        <taxon>Pelagomonadales</taxon>
        <taxon>Pelagomonadaceae</taxon>
        <taxon>Pelagomonas</taxon>
    </lineage>
</organism>
<evidence type="ECO:0000259" key="1">
    <source>
        <dbReference type="Pfam" id="PF13649"/>
    </source>
</evidence>
<dbReference type="Pfam" id="PF13649">
    <property type="entry name" value="Methyltransf_25"/>
    <property type="match status" value="1"/>
</dbReference>
<comment type="caution">
    <text evidence="2">The sequence shown here is derived from an EMBL/GenBank/DDBJ whole genome shotgun (WGS) entry which is preliminary data.</text>
</comment>
<reference evidence="2" key="1">
    <citation type="submission" date="2021-11" db="EMBL/GenBank/DDBJ databases">
        <authorList>
            <consortium name="Genoscope - CEA"/>
            <person name="William W."/>
        </authorList>
    </citation>
    <scope>NUCLEOTIDE SEQUENCE</scope>
</reference>
<dbReference type="Gene3D" id="3.40.50.150">
    <property type="entry name" value="Vaccinia Virus protein VP39"/>
    <property type="match status" value="1"/>
</dbReference>